<protein>
    <recommendedName>
        <fullName evidence="2">Clr5 domain-containing protein</fullName>
    </recommendedName>
</protein>
<feature type="domain" description="Clr5" evidence="2">
    <location>
        <begin position="160"/>
        <end position="212"/>
    </location>
</feature>
<dbReference type="OrthoDB" id="5986190at2759"/>
<name>A0A6A5XGA4_9PLEO</name>
<evidence type="ECO:0000313" key="4">
    <source>
        <dbReference type="Proteomes" id="UP000799778"/>
    </source>
</evidence>
<keyword evidence="4" id="KW-1185">Reference proteome</keyword>
<feature type="region of interest" description="Disordered" evidence="1">
    <location>
        <begin position="445"/>
        <end position="466"/>
    </location>
</feature>
<dbReference type="PANTHER" id="PTHR38788:SF3">
    <property type="entry name" value="CLR5 DOMAIN-CONTAINING PROTEIN"/>
    <property type="match status" value="1"/>
</dbReference>
<evidence type="ECO:0000259" key="2">
    <source>
        <dbReference type="Pfam" id="PF14420"/>
    </source>
</evidence>
<dbReference type="Proteomes" id="UP000799778">
    <property type="component" value="Unassembled WGS sequence"/>
</dbReference>
<dbReference type="Pfam" id="PF14420">
    <property type="entry name" value="Clr5"/>
    <property type="match status" value="1"/>
</dbReference>
<sequence>MDDTTRCKPSVIQKGLRSYLDQQMTLTEHPFQATQWNTKNSPLHQVDQHQQIPDLGHQSTVNDQNKHHNAGSSFAQPSFPHLKKPQNQHSIGLGDPAPSKDWYVTEHPQSLEDQEMHDPDDLGHVRSLATEDQTGLQNFTTTNVHVASRVRKRKVPTLKATDWDPVKSYVIKTHIEEGQPLEKVIEQVRKTFGFIANKRQYRTRISQWKKDKNIKKTEMQAIVRKQQRRNVQEPDKPPLWFTVRDSSVNPEKIHRWMRRNNVSMNDLYSPASAATTPSALECKTISELGSPAPSSFDSHRPTDWAAKFACKDPSSADIMIVRWQTVESIEPEPLQHQEHEGVTFASTSYHAFEATGRLREKLADMSSSVVHLTGNHLSKNLEDKSDSGTSTERGFRDENDVIEFQSGSALIDYDSLGGFQDDNDVIEFQFGPVLIDHDSLGSTEDITNRLPGKVKQRGRHDPTDSSKYRYDSSLLDDIQLLAQSYISHGFRVEIREAEDFQIPALYHRQRYVRRVSLSTMLDAWAQAQDHGICYRGYYSSRFDTFDIRANLEAVFGPDCVATLWARKRHLSSPLCHACDLALRMDGLPSFTADLDEELHSFLQGSPRIDPDIWWYFNSSTFFDWLAGRYDWILGYSDNHTPFPFDNVFGLDHPEVPKYKFIVDDAQENGAWSTESIEAIIRYNKFIEKKRKVDISKPLVLLAWKE</sequence>
<dbReference type="RefSeq" id="XP_033380302.1">
    <property type="nucleotide sequence ID" value="XM_033528824.1"/>
</dbReference>
<dbReference type="EMBL" id="ML978073">
    <property type="protein sequence ID" value="KAF2011963.1"/>
    <property type="molecule type" value="Genomic_DNA"/>
</dbReference>
<dbReference type="PANTHER" id="PTHR38788">
    <property type="entry name" value="CLR5 DOMAIN-CONTAINING PROTEIN"/>
    <property type="match status" value="1"/>
</dbReference>
<organism evidence="3 4">
    <name type="scientific">Aaosphaeria arxii CBS 175.79</name>
    <dbReference type="NCBI Taxonomy" id="1450172"/>
    <lineage>
        <taxon>Eukaryota</taxon>
        <taxon>Fungi</taxon>
        <taxon>Dikarya</taxon>
        <taxon>Ascomycota</taxon>
        <taxon>Pezizomycotina</taxon>
        <taxon>Dothideomycetes</taxon>
        <taxon>Pleosporomycetidae</taxon>
        <taxon>Pleosporales</taxon>
        <taxon>Pleosporales incertae sedis</taxon>
        <taxon>Aaosphaeria</taxon>
    </lineage>
</organism>
<feature type="region of interest" description="Disordered" evidence="1">
    <location>
        <begin position="56"/>
        <end position="103"/>
    </location>
</feature>
<evidence type="ECO:0000313" key="3">
    <source>
        <dbReference type="EMBL" id="KAF2011963.1"/>
    </source>
</evidence>
<reference evidence="3" key="1">
    <citation type="journal article" date="2020" name="Stud. Mycol.">
        <title>101 Dothideomycetes genomes: a test case for predicting lifestyles and emergence of pathogens.</title>
        <authorList>
            <person name="Haridas S."/>
            <person name="Albert R."/>
            <person name="Binder M."/>
            <person name="Bloem J."/>
            <person name="Labutti K."/>
            <person name="Salamov A."/>
            <person name="Andreopoulos B."/>
            <person name="Baker S."/>
            <person name="Barry K."/>
            <person name="Bills G."/>
            <person name="Bluhm B."/>
            <person name="Cannon C."/>
            <person name="Castanera R."/>
            <person name="Culley D."/>
            <person name="Daum C."/>
            <person name="Ezra D."/>
            <person name="Gonzalez J."/>
            <person name="Henrissat B."/>
            <person name="Kuo A."/>
            <person name="Liang C."/>
            <person name="Lipzen A."/>
            <person name="Lutzoni F."/>
            <person name="Magnuson J."/>
            <person name="Mondo S."/>
            <person name="Nolan M."/>
            <person name="Ohm R."/>
            <person name="Pangilinan J."/>
            <person name="Park H.-J."/>
            <person name="Ramirez L."/>
            <person name="Alfaro M."/>
            <person name="Sun H."/>
            <person name="Tritt A."/>
            <person name="Yoshinaga Y."/>
            <person name="Zwiers L.-H."/>
            <person name="Turgeon B."/>
            <person name="Goodwin S."/>
            <person name="Spatafora J."/>
            <person name="Crous P."/>
            <person name="Grigoriev I."/>
        </authorList>
    </citation>
    <scope>NUCLEOTIDE SEQUENCE</scope>
    <source>
        <strain evidence="3">CBS 175.79</strain>
    </source>
</reference>
<evidence type="ECO:0000256" key="1">
    <source>
        <dbReference type="SAM" id="MobiDB-lite"/>
    </source>
</evidence>
<proteinExistence type="predicted"/>
<dbReference type="GeneID" id="54286221"/>
<gene>
    <name evidence="3" type="ORF">BU24DRAFT_425788</name>
</gene>
<accession>A0A6A5XGA4</accession>
<dbReference type="AlphaFoldDB" id="A0A6A5XGA4"/>
<dbReference type="InterPro" id="IPR025676">
    <property type="entry name" value="Clr5_dom"/>
</dbReference>